<accession>A0A4S8KQF1</accession>
<evidence type="ECO:0000313" key="1">
    <source>
        <dbReference type="EMBL" id="THU77919.1"/>
    </source>
</evidence>
<sequence length="59" mass="6477">MVRLVTGSLPLLFHSFHPSSFLFLVTLKSAIWLAININNNNNNSCLCVISGSWRASASL</sequence>
<dbReference type="AlphaFoldDB" id="A0A4S8KQF1"/>
<dbReference type="Proteomes" id="UP000297245">
    <property type="component" value="Unassembled WGS sequence"/>
</dbReference>
<proteinExistence type="predicted"/>
<dbReference type="EMBL" id="ML180306">
    <property type="protein sequence ID" value="THU77919.1"/>
    <property type="molecule type" value="Genomic_DNA"/>
</dbReference>
<protein>
    <submittedName>
        <fullName evidence="1">Uncharacterized protein</fullName>
    </submittedName>
</protein>
<reference evidence="1 2" key="1">
    <citation type="journal article" date="2019" name="Nat. Ecol. Evol.">
        <title>Megaphylogeny resolves global patterns of mushroom evolution.</title>
        <authorList>
            <person name="Varga T."/>
            <person name="Krizsan K."/>
            <person name="Foldi C."/>
            <person name="Dima B."/>
            <person name="Sanchez-Garcia M."/>
            <person name="Sanchez-Ramirez S."/>
            <person name="Szollosi G.J."/>
            <person name="Szarkandi J.G."/>
            <person name="Papp V."/>
            <person name="Albert L."/>
            <person name="Andreopoulos W."/>
            <person name="Angelini C."/>
            <person name="Antonin V."/>
            <person name="Barry K.W."/>
            <person name="Bougher N.L."/>
            <person name="Buchanan P."/>
            <person name="Buyck B."/>
            <person name="Bense V."/>
            <person name="Catcheside P."/>
            <person name="Chovatia M."/>
            <person name="Cooper J."/>
            <person name="Damon W."/>
            <person name="Desjardin D."/>
            <person name="Finy P."/>
            <person name="Geml J."/>
            <person name="Haridas S."/>
            <person name="Hughes K."/>
            <person name="Justo A."/>
            <person name="Karasinski D."/>
            <person name="Kautmanova I."/>
            <person name="Kiss B."/>
            <person name="Kocsube S."/>
            <person name="Kotiranta H."/>
            <person name="LaButti K.M."/>
            <person name="Lechner B.E."/>
            <person name="Liimatainen K."/>
            <person name="Lipzen A."/>
            <person name="Lukacs Z."/>
            <person name="Mihaltcheva S."/>
            <person name="Morgado L.N."/>
            <person name="Niskanen T."/>
            <person name="Noordeloos M.E."/>
            <person name="Ohm R.A."/>
            <person name="Ortiz-Santana B."/>
            <person name="Ovrebo C."/>
            <person name="Racz N."/>
            <person name="Riley R."/>
            <person name="Savchenko A."/>
            <person name="Shiryaev A."/>
            <person name="Soop K."/>
            <person name="Spirin V."/>
            <person name="Szebenyi C."/>
            <person name="Tomsovsky M."/>
            <person name="Tulloss R.E."/>
            <person name="Uehling J."/>
            <person name="Grigoriev I.V."/>
            <person name="Vagvolgyi C."/>
            <person name="Papp T."/>
            <person name="Martin F.M."/>
            <person name="Miettinen O."/>
            <person name="Hibbett D.S."/>
            <person name="Nagy L.G."/>
        </authorList>
    </citation>
    <scope>NUCLEOTIDE SEQUENCE [LARGE SCALE GENOMIC DNA]</scope>
    <source>
        <strain evidence="1 2">CBS 962.96</strain>
    </source>
</reference>
<gene>
    <name evidence="1" type="ORF">K435DRAFT_877232</name>
</gene>
<evidence type="ECO:0000313" key="2">
    <source>
        <dbReference type="Proteomes" id="UP000297245"/>
    </source>
</evidence>
<keyword evidence="2" id="KW-1185">Reference proteome</keyword>
<organism evidence="1 2">
    <name type="scientific">Dendrothele bispora (strain CBS 962.96)</name>
    <dbReference type="NCBI Taxonomy" id="1314807"/>
    <lineage>
        <taxon>Eukaryota</taxon>
        <taxon>Fungi</taxon>
        <taxon>Dikarya</taxon>
        <taxon>Basidiomycota</taxon>
        <taxon>Agaricomycotina</taxon>
        <taxon>Agaricomycetes</taxon>
        <taxon>Agaricomycetidae</taxon>
        <taxon>Agaricales</taxon>
        <taxon>Agaricales incertae sedis</taxon>
        <taxon>Dendrothele</taxon>
    </lineage>
</organism>
<name>A0A4S8KQF1_DENBC</name>